<accession>A0A1H4PVK7</accession>
<dbReference type="AlphaFoldDB" id="A0A1H4PVK7"/>
<sequence length="201" mass="21528">MLKTIKTAVLIAVVLVVGAAGVGVAAKVGLLSPLGISSESKDSQVITAVTRTQEVSLLSLGVQGIKSEKRNSEAFGFSVPGSGETVFIQYEFDAKLGIDGSLVRLTKTSENAYVVSVPDFAFIGYSDPTFEVAVEDNGVMSWTTPDIDKVEMVNEILNSDARQDYLEEQRSTLEEQAKVFYDGLITGIDPEAKTTYEFAGA</sequence>
<proteinExistence type="predicted"/>
<evidence type="ECO:0000313" key="2">
    <source>
        <dbReference type="Proteomes" id="UP000198742"/>
    </source>
</evidence>
<reference evidence="2" key="1">
    <citation type="submission" date="2016-10" db="EMBL/GenBank/DDBJ databases">
        <authorList>
            <person name="Varghese N."/>
            <person name="Submissions S."/>
        </authorList>
    </citation>
    <scope>NUCLEOTIDE SEQUENCE [LARGE SCALE GENOMIC DNA]</scope>
    <source>
        <strain evidence="2">DSM 22017</strain>
    </source>
</reference>
<keyword evidence="2" id="KW-1185">Reference proteome</keyword>
<evidence type="ECO:0008006" key="3">
    <source>
        <dbReference type="Google" id="ProtNLM"/>
    </source>
</evidence>
<organism evidence="1 2">
    <name type="scientific">Nocardioides exalbidus</name>
    <dbReference type="NCBI Taxonomy" id="402596"/>
    <lineage>
        <taxon>Bacteria</taxon>
        <taxon>Bacillati</taxon>
        <taxon>Actinomycetota</taxon>
        <taxon>Actinomycetes</taxon>
        <taxon>Propionibacteriales</taxon>
        <taxon>Nocardioidaceae</taxon>
        <taxon>Nocardioides</taxon>
    </lineage>
</organism>
<dbReference type="EMBL" id="FNRT01000002">
    <property type="protein sequence ID" value="SEC11330.1"/>
    <property type="molecule type" value="Genomic_DNA"/>
</dbReference>
<dbReference type="Proteomes" id="UP000198742">
    <property type="component" value="Unassembled WGS sequence"/>
</dbReference>
<protein>
    <recommendedName>
        <fullName evidence="3">DUF4230 domain-containing protein</fullName>
    </recommendedName>
</protein>
<evidence type="ECO:0000313" key="1">
    <source>
        <dbReference type="EMBL" id="SEC11330.1"/>
    </source>
</evidence>
<gene>
    <name evidence="1" type="ORF">SAMN04489844_1704</name>
</gene>
<dbReference type="RefSeq" id="WP_139306527.1">
    <property type="nucleotide sequence ID" value="NZ_FNRT01000002.1"/>
</dbReference>
<name>A0A1H4PVK7_9ACTN</name>
<dbReference type="OrthoDB" id="4410230at2"/>